<dbReference type="STRING" id="455193.SAMN05421805_10628"/>
<proteinExistence type="predicted"/>
<dbReference type="Proteomes" id="UP000270697">
    <property type="component" value="Unassembled WGS sequence"/>
</dbReference>
<evidence type="ECO:0000313" key="5">
    <source>
        <dbReference type="Proteomes" id="UP000270697"/>
    </source>
</evidence>
<dbReference type="Pfam" id="PF19054">
    <property type="entry name" value="DUF5753"/>
    <property type="match status" value="1"/>
</dbReference>
<feature type="domain" description="HTH cro/C1-type" evidence="1">
    <location>
        <begin position="18"/>
        <end position="71"/>
    </location>
</feature>
<reference evidence="2 5" key="2">
    <citation type="submission" date="2018-10" db="EMBL/GenBank/DDBJ databases">
        <title>Sequencing the genomes of 1000 actinobacteria strains.</title>
        <authorList>
            <person name="Klenk H.-P."/>
        </authorList>
    </citation>
    <scope>NUCLEOTIDE SEQUENCE [LARGE SCALE GENOMIC DNA]</scope>
    <source>
        <strain evidence="2 5">DSM 45119</strain>
    </source>
</reference>
<dbReference type="Gene3D" id="1.10.260.40">
    <property type="entry name" value="lambda repressor-like DNA-binding domains"/>
    <property type="match status" value="1"/>
</dbReference>
<dbReference type="EMBL" id="FOUP01000006">
    <property type="protein sequence ID" value="SFN66720.1"/>
    <property type="molecule type" value="Genomic_DNA"/>
</dbReference>
<dbReference type="InterPro" id="IPR043917">
    <property type="entry name" value="DUF5753"/>
</dbReference>
<sequence>MVATGSPALLKRWIAFNLRQLRKEAGRDRSEVMERLGMSRAQVGHLETAERLPSKPVLEILLGFYGVSERLPDFLRIVEAARKGKNWWEKFSEAVPAWFNLYLGLETGVAELASFDALLVPGLLQTPRYAEAVIRADRDLSDTDVRQRVELRSGRQHILERQDDPVHLWVVLDESVLTRLRGSAEIMCEQLEHLLTMSQRPRVDIQILKQDAGAHMAQQGGTFSLMTFPPEMVGDPGVVYHELMTTGLYLEDPRDIAVYRHEWGHLQAIAATPEESRAIIQQALKHWKEVTT</sequence>
<dbReference type="EMBL" id="RBXX01000002">
    <property type="protein sequence ID" value="RKT86387.1"/>
    <property type="molecule type" value="Genomic_DNA"/>
</dbReference>
<protein>
    <submittedName>
        <fullName evidence="3">Helix-turn-helix domain-containing protein</fullName>
    </submittedName>
    <submittedName>
        <fullName evidence="2">Helix-turn-helix protein</fullName>
    </submittedName>
</protein>
<dbReference type="SUPFAM" id="SSF47413">
    <property type="entry name" value="lambda repressor-like DNA-binding domains"/>
    <property type="match status" value="1"/>
</dbReference>
<gene>
    <name evidence="2" type="ORF">ATL45_4753</name>
    <name evidence="3" type="ORF">SAMN05421805_10628</name>
</gene>
<organism evidence="3 4">
    <name type="scientific">Saccharopolyspora antimicrobica</name>
    <dbReference type="NCBI Taxonomy" id="455193"/>
    <lineage>
        <taxon>Bacteria</taxon>
        <taxon>Bacillati</taxon>
        <taxon>Actinomycetota</taxon>
        <taxon>Actinomycetes</taxon>
        <taxon>Pseudonocardiales</taxon>
        <taxon>Pseudonocardiaceae</taxon>
        <taxon>Saccharopolyspora</taxon>
    </lineage>
</organism>
<dbReference type="RefSeq" id="WP_170210326.1">
    <property type="nucleotide sequence ID" value="NZ_FOUP01000006.1"/>
</dbReference>
<evidence type="ECO:0000313" key="4">
    <source>
        <dbReference type="Proteomes" id="UP000199398"/>
    </source>
</evidence>
<dbReference type="InterPro" id="IPR001387">
    <property type="entry name" value="Cro/C1-type_HTH"/>
</dbReference>
<accession>A0A1I5AWF0</accession>
<name>A0A1I5AWF0_9PSEU</name>
<dbReference type="Pfam" id="PF13560">
    <property type="entry name" value="HTH_31"/>
    <property type="match status" value="1"/>
</dbReference>
<dbReference type="SMART" id="SM00530">
    <property type="entry name" value="HTH_XRE"/>
    <property type="match status" value="1"/>
</dbReference>
<dbReference type="PROSITE" id="PS50943">
    <property type="entry name" value="HTH_CROC1"/>
    <property type="match status" value="1"/>
</dbReference>
<dbReference type="AlphaFoldDB" id="A0A1I5AWF0"/>
<evidence type="ECO:0000313" key="2">
    <source>
        <dbReference type="EMBL" id="RKT86387.1"/>
    </source>
</evidence>
<dbReference type="InterPro" id="IPR010982">
    <property type="entry name" value="Lambda_DNA-bd_dom_sf"/>
</dbReference>
<evidence type="ECO:0000313" key="3">
    <source>
        <dbReference type="EMBL" id="SFN66720.1"/>
    </source>
</evidence>
<dbReference type="GO" id="GO:0003677">
    <property type="term" value="F:DNA binding"/>
    <property type="evidence" value="ECO:0007669"/>
    <property type="project" value="InterPro"/>
</dbReference>
<dbReference type="CDD" id="cd00093">
    <property type="entry name" value="HTH_XRE"/>
    <property type="match status" value="1"/>
</dbReference>
<reference evidence="3 4" key="1">
    <citation type="submission" date="2016-10" db="EMBL/GenBank/DDBJ databases">
        <authorList>
            <person name="de Groot N.N."/>
        </authorList>
    </citation>
    <scope>NUCLEOTIDE SEQUENCE [LARGE SCALE GENOMIC DNA]</scope>
    <source>
        <strain evidence="3 4">CPCC 201259</strain>
    </source>
</reference>
<evidence type="ECO:0000259" key="1">
    <source>
        <dbReference type="PROSITE" id="PS50943"/>
    </source>
</evidence>
<dbReference type="Proteomes" id="UP000199398">
    <property type="component" value="Unassembled WGS sequence"/>
</dbReference>
<keyword evidence="5" id="KW-1185">Reference proteome</keyword>